<dbReference type="Proteomes" id="UP001501480">
    <property type="component" value="Unassembled WGS sequence"/>
</dbReference>
<comment type="caution">
    <text evidence="1">The sequence shown here is derived from an EMBL/GenBank/DDBJ whole genome shotgun (WGS) entry which is preliminary data.</text>
</comment>
<reference evidence="1 2" key="1">
    <citation type="journal article" date="2019" name="Int. J. Syst. Evol. Microbiol.">
        <title>The Global Catalogue of Microorganisms (GCM) 10K type strain sequencing project: providing services to taxonomists for standard genome sequencing and annotation.</title>
        <authorList>
            <consortium name="The Broad Institute Genomics Platform"/>
            <consortium name="The Broad Institute Genome Sequencing Center for Infectious Disease"/>
            <person name="Wu L."/>
            <person name="Ma J."/>
        </authorList>
    </citation>
    <scope>NUCLEOTIDE SEQUENCE [LARGE SCALE GENOMIC DNA]</scope>
    <source>
        <strain evidence="1 2">JCM 15749</strain>
    </source>
</reference>
<keyword evidence="2" id="KW-1185">Reference proteome</keyword>
<accession>A0ABN2W228</accession>
<evidence type="ECO:0000313" key="2">
    <source>
        <dbReference type="Proteomes" id="UP001501480"/>
    </source>
</evidence>
<sequence>MVALGPDLDARAATHVLDRLRRDAREEVAPADFMGGWPWVSDALRPDWARTDGAGTD</sequence>
<gene>
    <name evidence="1" type="ORF">GCM10009821_21580</name>
</gene>
<proteinExistence type="predicted"/>
<protein>
    <submittedName>
        <fullName evidence="1">Uncharacterized protein</fullName>
    </submittedName>
</protein>
<name>A0ABN2W228_9ACTN</name>
<evidence type="ECO:0000313" key="1">
    <source>
        <dbReference type="EMBL" id="GAA2080767.1"/>
    </source>
</evidence>
<organism evidence="1 2">
    <name type="scientific">Aeromicrobium halocynthiae</name>
    <dbReference type="NCBI Taxonomy" id="560557"/>
    <lineage>
        <taxon>Bacteria</taxon>
        <taxon>Bacillati</taxon>
        <taxon>Actinomycetota</taxon>
        <taxon>Actinomycetes</taxon>
        <taxon>Propionibacteriales</taxon>
        <taxon>Nocardioidaceae</taxon>
        <taxon>Aeromicrobium</taxon>
    </lineage>
</organism>
<dbReference type="EMBL" id="BAAAPY010000007">
    <property type="protein sequence ID" value="GAA2080767.1"/>
    <property type="molecule type" value="Genomic_DNA"/>
</dbReference>
<dbReference type="RefSeq" id="WP_344328331.1">
    <property type="nucleotide sequence ID" value="NZ_BAAAPY010000007.1"/>
</dbReference>